<evidence type="ECO:0000313" key="1">
    <source>
        <dbReference type="EMBL" id="PIC25664.1"/>
    </source>
</evidence>
<sequence>MCVDTQSACYSIRVRAHLHLPSQKIYRDTAFQRKKRGKIIILKKKSSGKNCVNVEQSTVRNMTKSDIVKISASKLTRMTRAKKEMMPVLFTLE</sequence>
<accession>A0A2G5TEA7</accession>
<reference evidence="2" key="1">
    <citation type="submission" date="2017-10" db="EMBL/GenBank/DDBJ databases">
        <title>Rapid genome shrinkage in a self-fertile nematode reveals novel sperm competition proteins.</title>
        <authorList>
            <person name="Yin D."/>
            <person name="Schwarz E.M."/>
            <person name="Thomas C.G."/>
            <person name="Felde R.L."/>
            <person name="Korf I.F."/>
            <person name="Cutter A.D."/>
            <person name="Schartner C.M."/>
            <person name="Ralston E.J."/>
            <person name="Meyer B.J."/>
            <person name="Haag E.S."/>
        </authorList>
    </citation>
    <scope>NUCLEOTIDE SEQUENCE [LARGE SCALE GENOMIC DNA]</scope>
    <source>
        <strain evidence="2">JU1422</strain>
    </source>
</reference>
<evidence type="ECO:0000313" key="2">
    <source>
        <dbReference type="Proteomes" id="UP000230233"/>
    </source>
</evidence>
<gene>
    <name evidence="1" type="primary">Cnig_chr_V.g18510</name>
    <name evidence="1" type="ORF">B9Z55_018510</name>
</gene>
<dbReference type="AlphaFoldDB" id="A0A2G5TEA7"/>
<name>A0A2G5TEA7_9PELO</name>
<proteinExistence type="predicted"/>
<protein>
    <submittedName>
        <fullName evidence="1">Uncharacterized protein</fullName>
    </submittedName>
</protein>
<comment type="caution">
    <text evidence="1">The sequence shown here is derived from an EMBL/GenBank/DDBJ whole genome shotgun (WGS) entry which is preliminary data.</text>
</comment>
<dbReference type="EMBL" id="PDUG01000005">
    <property type="protein sequence ID" value="PIC25664.1"/>
    <property type="molecule type" value="Genomic_DNA"/>
</dbReference>
<keyword evidence="2" id="KW-1185">Reference proteome</keyword>
<dbReference type="Proteomes" id="UP000230233">
    <property type="component" value="Chromosome V"/>
</dbReference>
<organism evidence="1 2">
    <name type="scientific">Caenorhabditis nigoni</name>
    <dbReference type="NCBI Taxonomy" id="1611254"/>
    <lineage>
        <taxon>Eukaryota</taxon>
        <taxon>Metazoa</taxon>
        <taxon>Ecdysozoa</taxon>
        <taxon>Nematoda</taxon>
        <taxon>Chromadorea</taxon>
        <taxon>Rhabditida</taxon>
        <taxon>Rhabditina</taxon>
        <taxon>Rhabditomorpha</taxon>
        <taxon>Rhabditoidea</taxon>
        <taxon>Rhabditidae</taxon>
        <taxon>Peloderinae</taxon>
        <taxon>Caenorhabditis</taxon>
    </lineage>
</organism>